<protein>
    <submittedName>
        <fullName evidence="1">Uncharacterized protein</fullName>
    </submittedName>
</protein>
<gene>
    <name evidence="1" type="ORF">ICL16_08430</name>
</gene>
<accession>A0A8J6XH85</accession>
<dbReference type="RefSeq" id="WP_190826391.1">
    <property type="nucleotide sequence ID" value="NZ_CAWPPI010000034.1"/>
</dbReference>
<evidence type="ECO:0000313" key="1">
    <source>
        <dbReference type="EMBL" id="MBD2772106.1"/>
    </source>
</evidence>
<organism evidence="1 2">
    <name type="scientific">Iningainema tapete BLCC-T55</name>
    <dbReference type="NCBI Taxonomy" id="2748662"/>
    <lineage>
        <taxon>Bacteria</taxon>
        <taxon>Bacillati</taxon>
        <taxon>Cyanobacteriota</taxon>
        <taxon>Cyanophyceae</taxon>
        <taxon>Nostocales</taxon>
        <taxon>Scytonemataceae</taxon>
        <taxon>Iningainema tapete</taxon>
    </lineage>
</organism>
<dbReference type="EMBL" id="JACXAE010000034">
    <property type="protein sequence ID" value="MBD2772106.1"/>
    <property type="molecule type" value="Genomic_DNA"/>
</dbReference>
<evidence type="ECO:0000313" key="2">
    <source>
        <dbReference type="Proteomes" id="UP000629098"/>
    </source>
</evidence>
<keyword evidence="2" id="KW-1185">Reference proteome</keyword>
<sequence>MASVPATGTAAKAIRQSGGGIVVMTESPLALSAAVQDLYTNSALAAGLGHKGRQFNLLIIFV</sequence>
<reference evidence="1" key="1">
    <citation type="submission" date="2020-09" db="EMBL/GenBank/DDBJ databases">
        <title>Iningainema tapete sp. nov. (Scytonemataceae, Cyanobacteria) from greenhouses in central Florida (USA) produces two types of nodularin with biosynthetic potential for microcystin-LR and anabaenopeptins.</title>
        <authorList>
            <person name="Berthold D.E."/>
            <person name="Lefler F.W."/>
            <person name="Huang I.-S."/>
            <person name="Abdulla H."/>
            <person name="Zimba P.V."/>
            <person name="Laughinghouse H.D. IV."/>
        </authorList>
    </citation>
    <scope>NUCLEOTIDE SEQUENCE</scope>
    <source>
        <strain evidence="1">BLCCT55</strain>
    </source>
</reference>
<comment type="caution">
    <text evidence="1">The sequence shown here is derived from an EMBL/GenBank/DDBJ whole genome shotgun (WGS) entry which is preliminary data.</text>
</comment>
<proteinExistence type="predicted"/>
<dbReference type="Proteomes" id="UP000629098">
    <property type="component" value="Unassembled WGS sequence"/>
</dbReference>
<dbReference type="AlphaFoldDB" id="A0A8J6XH85"/>
<name>A0A8J6XH85_9CYAN</name>